<accession>A0A1A9WZI9</accession>
<dbReference type="InterPro" id="IPR047134">
    <property type="entry name" value="RNF4"/>
</dbReference>
<dbReference type="SMART" id="SM00184">
    <property type="entry name" value="RING"/>
    <property type="match status" value="1"/>
</dbReference>
<dbReference type="InterPro" id="IPR013083">
    <property type="entry name" value="Znf_RING/FYVE/PHD"/>
</dbReference>
<keyword evidence="8" id="KW-1185">Reference proteome</keyword>
<dbReference type="Gene3D" id="3.30.40.10">
    <property type="entry name" value="Zinc/RING finger domain, C3HC4 (zinc finger)"/>
    <property type="match status" value="1"/>
</dbReference>
<dbReference type="PROSITE" id="PS50089">
    <property type="entry name" value="ZF_RING_2"/>
    <property type="match status" value="1"/>
</dbReference>
<feature type="region of interest" description="Disordered" evidence="5">
    <location>
        <begin position="14"/>
        <end position="38"/>
    </location>
</feature>
<proteinExistence type="predicted"/>
<dbReference type="InterPro" id="IPR017907">
    <property type="entry name" value="Znf_RING_CS"/>
</dbReference>
<dbReference type="PANTHER" id="PTHR23041:SF78">
    <property type="entry name" value="E3 UBIQUITIN-PROTEIN LIGASE RNF4"/>
    <property type="match status" value="1"/>
</dbReference>
<feature type="compositionally biased region" description="Polar residues" evidence="5">
    <location>
        <begin position="14"/>
        <end position="23"/>
    </location>
</feature>
<dbReference type="SUPFAM" id="SSF57850">
    <property type="entry name" value="RING/U-box"/>
    <property type="match status" value="1"/>
</dbReference>
<evidence type="ECO:0000256" key="3">
    <source>
        <dbReference type="ARBA" id="ARBA00022833"/>
    </source>
</evidence>
<dbReference type="Pfam" id="PF13923">
    <property type="entry name" value="zf-C3HC4_2"/>
    <property type="match status" value="1"/>
</dbReference>
<dbReference type="GO" id="GO:0045944">
    <property type="term" value="P:positive regulation of transcription by RNA polymerase II"/>
    <property type="evidence" value="ECO:0007669"/>
    <property type="project" value="TreeGrafter"/>
</dbReference>
<dbReference type="PROSITE" id="PS00518">
    <property type="entry name" value="ZF_RING_1"/>
    <property type="match status" value="1"/>
</dbReference>
<evidence type="ECO:0000313" key="7">
    <source>
        <dbReference type="EnsemblMetazoa" id="GBRI038509-PA"/>
    </source>
</evidence>
<keyword evidence="3" id="KW-0862">Zinc</keyword>
<dbReference type="Proteomes" id="UP000091820">
    <property type="component" value="Unassembled WGS sequence"/>
</dbReference>
<dbReference type="InterPro" id="IPR001841">
    <property type="entry name" value="Znf_RING"/>
</dbReference>
<dbReference type="VEuPathDB" id="VectorBase:GBRI038509"/>
<reference evidence="7" key="2">
    <citation type="submission" date="2020-05" db="UniProtKB">
        <authorList>
            <consortium name="EnsemblMetazoa"/>
        </authorList>
    </citation>
    <scope>IDENTIFICATION</scope>
    <source>
        <strain evidence="7">IAEA</strain>
    </source>
</reference>
<evidence type="ECO:0000313" key="8">
    <source>
        <dbReference type="Proteomes" id="UP000091820"/>
    </source>
</evidence>
<feature type="domain" description="RING-type" evidence="6">
    <location>
        <begin position="111"/>
        <end position="151"/>
    </location>
</feature>
<dbReference type="EnsemblMetazoa" id="GBRI038509-RA">
    <property type="protein sequence ID" value="GBRI038509-PA"/>
    <property type="gene ID" value="GBRI038509"/>
</dbReference>
<evidence type="ECO:0000256" key="2">
    <source>
        <dbReference type="ARBA" id="ARBA00022771"/>
    </source>
</evidence>
<evidence type="ECO:0000259" key="6">
    <source>
        <dbReference type="PROSITE" id="PS50089"/>
    </source>
</evidence>
<dbReference type="PANTHER" id="PTHR23041">
    <property type="entry name" value="RING FINGER DOMAIN-CONTAINING"/>
    <property type="match status" value="1"/>
</dbReference>
<dbReference type="GO" id="GO:0008270">
    <property type="term" value="F:zinc ion binding"/>
    <property type="evidence" value="ECO:0007669"/>
    <property type="project" value="UniProtKB-KW"/>
</dbReference>
<reference evidence="8" key="1">
    <citation type="submission" date="2014-03" db="EMBL/GenBank/DDBJ databases">
        <authorList>
            <person name="Aksoy S."/>
            <person name="Warren W."/>
            <person name="Wilson R.K."/>
        </authorList>
    </citation>
    <scope>NUCLEOTIDE SEQUENCE [LARGE SCALE GENOMIC DNA]</scope>
    <source>
        <strain evidence="8">IAEA</strain>
    </source>
</reference>
<evidence type="ECO:0000256" key="1">
    <source>
        <dbReference type="ARBA" id="ARBA00022723"/>
    </source>
</evidence>
<evidence type="ECO:0000256" key="4">
    <source>
        <dbReference type="PROSITE-ProRule" id="PRU00175"/>
    </source>
</evidence>
<name>A0A1A9WZI9_9MUSC</name>
<dbReference type="STRING" id="37001.A0A1A9WZI9"/>
<sequence>MPFTWSHCFFKSEGTLSNSSQTPAEGAIRPTSGEADGENAIPIIDLSETLPSDDAIINLDETPTSEPVTVGNSSGGDDDDVILVTAINAIDGQSLNGVKDNTSNNHISPVCPICMESIIPRQPTSTRCGHVYCERCIRQALEHNRKCPMCNAKTLPDHLHRLYL</sequence>
<dbReference type="AlphaFoldDB" id="A0A1A9WZI9"/>
<organism evidence="7 8">
    <name type="scientific">Glossina brevipalpis</name>
    <dbReference type="NCBI Taxonomy" id="37001"/>
    <lineage>
        <taxon>Eukaryota</taxon>
        <taxon>Metazoa</taxon>
        <taxon>Ecdysozoa</taxon>
        <taxon>Arthropoda</taxon>
        <taxon>Hexapoda</taxon>
        <taxon>Insecta</taxon>
        <taxon>Pterygota</taxon>
        <taxon>Neoptera</taxon>
        <taxon>Endopterygota</taxon>
        <taxon>Diptera</taxon>
        <taxon>Brachycera</taxon>
        <taxon>Muscomorpha</taxon>
        <taxon>Hippoboscoidea</taxon>
        <taxon>Glossinidae</taxon>
        <taxon>Glossina</taxon>
    </lineage>
</organism>
<keyword evidence="1" id="KW-0479">Metal-binding</keyword>
<keyword evidence="2 4" id="KW-0863">Zinc-finger</keyword>
<protein>
    <submittedName>
        <fullName evidence="7">RING-type domain-containing protein</fullName>
    </submittedName>
</protein>
<evidence type="ECO:0000256" key="5">
    <source>
        <dbReference type="SAM" id="MobiDB-lite"/>
    </source>
</evidence>